<evidence type="ECO:0000256" key="1">
    <source>
        <dbReference type="SAM" id="MobiDB-lite"/>
    </source>
</evidence>
<sequence>MWKTIGKRSTWGTADGDRLEQRLGEDKVKILEQAFMEAADNALPHPMEDAYLEACHTNNMEWKMCIYGADCSEISLVQVRGSGMLKDSACHELDKIRSLKRPYIKRVQDRHKETINCLKRNTIEMEGYIRPLDVVIIVLQYIPCSDDQHSDGVADDHPSDSLFSPTYHHHKEVYVAVSIGLDVKPGSTVKCEPGYGFMLHLSQIFTDIFNNDLGGPYAFLEFNSLIKRTAQASPHGANHTGKADGKKQKSQEKAVPAASKSSPASKKSKDDDDSDEDETDDSNEDETDDSDEGEGLSPEEGDDDDSSDEDDTSDDEEEDTSTPKKHEAGKKRAAESFVLKTPLSDKKAKVATPSAQKTGVPLNGLTKLSSKIV</sequence>
<dbReference type="eggNOG" id="ENOG502QVH6">
    <property type="taxonomic scope" value="Eukaryota"/>
</dbReference>
<organism evidence="2">
    <name type="scientific">Zea mays</name>
    <name type="common">Maize</name>
    <dbReference type="NCBI Taxonomy" id="4577"/>
    <lineage>
        <taxon>Eukaryota</taxon>
        <taxon>Viridiplantae</taxon>
        <taxon>Streptophyta</taxon>
        <taxon>Embryophyta</taxon>
        <taxon>Tracheophyta</taxon>
        <taxon>Spermatophyta</taxon>
        <taxon>Magnoliopsida</taxon>
        <taxon>Liliopsida</taxon>
        <taxon>Poales</taxon>
        <taxon>Poaceae</taxon>
        <taxon>PACMAD clade</taxon>
        <taxon>Panicoideae</taxon>
        <taxon>Andropogonodae</taxon>
        <taxon>Andropogoneae</taxon>
        <taxon>Tripsacinae</taxon>
        <taxon>Zea</taxon>
    </lineage>
</organism>
<feature type="compositionally biased region" description="Acidic residues" evidence="1">
    <location>
        <begin position="271"/>
        <end position="320"/>
    </location>
</feature>
<feature type="compositionally biased region" description="Basic and acidic residues" evidence="1">
    <location>
        <begin position="241"/>
        <end position="252"/>
    </location>
</feature>
<reference evidence="2" key="1">
    <citation type="submission" date="2015-12" db="EMBL/GenBank/DDBJ databases">
        <title>Update maize B73 reference genome by single molecule sequencing technologies.</title>
        <authorList>
            <consortium name="Maize Genome Sequencing Project"/>
            <person name="Ware D."/>
        </authorList>
    </citation>
    <scope>NUCLEOTIDE SEQUENCE</scope>
    <source>
        <tissue evidence="2">Seedling</tissue>
    </source>
</reference>
<dbReference type="ExpressionAtlas" id="A0A1D6G867">
    <property type="expression patterns" value="baseline and differential"/>
</dbReference>
<evidence type="ECO:0000313" key="2">
    <source>
        <dbReference type="EMBL" id="AQK99339.1"/>
    </source>
</evidence>
<dbReference type="EMBL" id="CM000784">
    <property type="protein sequence ID" value="AQK99339.1"/>
    <property type="molecule type" value="Genomic_DNA"/>
</dbReference>
<proteinExistence type="predicted"/>
<name>A0A1D6G867_MAIZE</name>
<dbReference type="AlphaFoldDB" id="A0A1D6G867"/>
<feature type="compositionally biased region" description="Basic and acidic residues" evidence="1">
    <location>
        <begin position="321"/>
        <end position="334"/>
    </location>
</feature>
<feature type="region of interest" description="Disordered" evidence="1">
    <location>
        <begin position="231"/>
        <end position="358"/>
    </location>
</feature>
<protein>
    <submittedName>
        <fullName evidence="2">Uncharacterized protein</fullName>
    </submittedName>
</protein>
<accession>A0A1D6G867</accession>
<gene>
    <name evidence="2" type="ORF">ZEAMMB73_Zm00001d012323</name>
</gene>